<dbReference type="EMBL" id="JAGMUX010000031">
    <property type="protein sequence ID" value="KAH7210899.1"/>
    <property type="molecule type" value="Genomic_DNA"/>
</dbReference>
<evidence type="ECO:0000313" key="9">
    <source>
        <dbReference type="Proteomes" id="UP000720189"/>
    </source>
</evidence>
<evidence type="ECO:0000256" key="5">
    <source>
        <dbReference type="ARBA" id="ARBA00022840"/>
    </source>
</evidence>
<feature type="domain" description="DNA2/NAM7 helicase helicase" evidence="6">
    <location>
        <begin position="443"/>
        <end position="718"/>
    </location>
</feature>
<dbReference type="OrthoDB" id="6513042at2759"/>
<dbReference type="AlphaFoldDB" id="A0A9P9FX60"/>
<dbReference type="GO" id="GO:0005524">
    <property type="term" value="F:ATP binding"/>
    <property type="evidence" value="ECO:0007669"/>
    <property type="project" value="UniProtKB-KW"/>
</dbReference>
<keyword evidence="2" id="KW-0547">Nucleotide-binding</keyword>
<dbReference type="InterPro" id="IPR041679">
    <property type="entry name" value="DNA2/NAM7-like_C"/>
</dbReference>
<dbReference type="CDD" id="cd18808">
    <property type="entry name" value="SF1_C_Upf1"/>
    <property type="match status" value="1"/>
</dbReference>
<organism evidence="8 9">
    <name type="scientific">Fusarium redolens</name>
    <dbReference type="NCBI Taxonomy" id="48865"/>
    <lineage>
        <taxon>Eukaryota</taxon>
        <taxon>Fungi</taxon>
        <taxon>Dikarya</taxon>
        <taxon>Ascomycota</taxon>
        <taxon>Pezizomycotina</taxon>
        <taxon>Sordariomycetes</taxon>
        <taxon>Hypocreomycetidae</taxon>
        <taxon>Hypocreales</taxon>
        <taxon>Nectriaceae</taxon>
        <taxon>Fusarium</taxon>
        <taxon>Fusarium redolens species complex</taxon>
    </lineage>
</organism>
<dbReference type="Gene3D" id="3.40.50.300">
    <property type="entry name" value="P-loop containing nucleotide triphosphate hydrolases"/>
    <property type="match status" value="2"/>
</dbReference>
<keyword evidence="5" id="KW-0067">ATP-binding</keyword>
<dbReference type="PANTHER" id="PTHR43788:SF8">
    <property type="entry name" value="DNA-BINDING PROTEIN SMUBP-2"/>
    <property type="match status" value="1"/>
</dbReference>
<dbReference type="InterPro" id="IPR041677">
    <property type="entry name" value="DNA2/NAM7_AAA_11"/>
</dbReference>
<name>A0A9P9FX60_FUSRE</name>
<dbReference type="Pfam" id="PF13086">
    <property type="entry name" value="AAA_11"/>
    <property type="match status" value="1"/>
</dbReference>
<evidence type="ECO:0000259" key="6">
    <source>
        <dbReference type="Pfam" id="PF13086"/>
    </source>
</evidence>
<dbReference type="Proteomes" id="UP000720189">
    <property type="component" value="Unassembled WGS sequence"/>
</dbReference>
<dbReference type="InterPro" id="IPR050534">
    <property type="entry name" value="Coronavir_polyprotein_1ab"/>
</dbReference>
<protein>
    <submittedName>
        <fullName evidence="8">P-loop containing nucleoside triphosphate hydrolase protein</fullName>
    </submittedName>
</protein>
<evidence type="ECO:0000256" key="4">
    <source>
        <dbReference type="ARBA" id="ARBA00022806"/>
    </source>
</evidence>
<dbReference type="GO" id="GO:0043139">
    <property type="term" value="F:5'-3' DNA helicase activity"/>
    <property type="evidence" value="ECO:0007669"/>
    <property type="project" value="TreeGrafter"/>
</dbReference>
<evidence type="ECO:0000313" key="8">
    <source>
        <dbReference type="EMBL" id="KAH7210899.1"/>
    </source>
</evidence>
<dbReference type="PANTHER" id="PTHR43788">
    <property type="entry name" value="DNA2/NAM7 HELICASE FAMILY MEMBER"/>
    <property type="match status" value="1"/>
</dbReference>
<dbReference type="InterPro" id="IPR047187">
    <property type="entry name" value="SF1_C_Upf1"/>
</dbReference>
<gene>
    <name evidence="8" type="ORF">BKA55DRAFT_656914</name>
</gene>
<keyword evidence="3 8" id="KW-0378">Hydrolase</keyword>
<dbReference type="Pfam" id="PF13087">
    <property type="entry name" value="AAA_12"/>
    <property type="match status" value="1"/>
</dbReference>
<proteinExistence type="inferred from homology"/>
<feature type="domain" description="DNA2/NAM7 helicase-like C-terminal" evidence="7">
    <location>
        <begin position="763"/>
        <end position="962"/>
    </location>
</feature>
<dbReference type="GO" id="GO:0016787">
    <property type="term" value="F:hydrolase activity"/>
    <property type="evidence" value="ECO:0007669"/>
    <property type="project" value="UniProtKB-KW"/>
</dbReference>
<evidence type="ECO:0000256" key="2">
    <source>
        <dbReference type="ARBA" id="ARBA00022741"/>
    </source>
</evidence>
<comment type="similarity">
    <text evidence="1">Belongs to the DNA2/NAM7 helicase family.</text>
</comment>
<dbReference type="SUPFAM" id="SSF52540">
    <property type="entry name" value="P-loop containing nucleoside triphosphate hydrolases"/>
    <property type="match status" value="1"/>
</dbReference>
<evidence type="ECO:0000256" key="1">
    <source>
        <dbReference type="ARBA" id="ARBA00007913"/>
    </source>
</evidence>
<evidence type="ECO:0000259" key="7">
    <source>
        <dbReference type="Pfam" id="PF13087"/>
    </source>
</evidence>
<keyword evidence="4" id="KW-0347">Helicase</keyword>
<comment type="caution">
    <text evidence="8">The sequence shown here is derived from an EMBL/GenBank/DDBJ whole genome shotgun (WGS) entry which is preliminary data.</text>
</comment>
<dbReference type="GeneID" id="70227424"/>
<evidence type="ECO:0000256" key="3">
    <source>
        <dbReference type="ARBA" id="ARBA00022801"/>
    </source>
</evidence>
<accession>A0A9P9FX60</accession>
<keyword evidence="9" id="KW-1185">Reference proteome</keyword>
<sequence>MVSHPRQIGCSLIIYDDADEGATKVIHSSPNLGVNLNNKGVRLSFTRDPDRGTWSWYSSDLAMTESTLYHITIELQPRGFTTKCSQLPSDDWPALDSHLAGDSSGYRLLEISVSSSTTVTGFGLPFHGVNETVDNWVNRHTPINDAISLPEILHRRTFTLLTKATTDQINHVVNSINSQSIPRDYGYGQEHRWNMDRYSKQIPANRGMAFPPTIRFKNENERNTALTQTHVQDVWDFDNNPVKETSEFVCLLEPKGIFEPEHWRAARRALRGDLNMIEVEFTRKQRDGEHRSGPVTLKAVHLTYATGDELNGIDIHNRIPLGLIRPAKGLDGHDFCPIAHKDYETAKESRRDNLRLLLQSGLHGDTERVGAVHALSHGRMFPLVMKTDHFTNLKRLLFNELLIGKGLWDLQKDGVNVSLPQFDLLRDVPLQIRDACLENVFEDDRERVKKYFSKLHLGLGLVTGPPGTGKSHLASALIVLMCLNPSLHHIYVSASSNGATDNILERIHDIAMKTTSNLIDRGLDVKHLMLVRGYSVKTEMENCTKALIGQPIPEYSAWNPSPWKLEHSLCWWTLRVLGSKTVPALSLEDNADLFDLHERLNALASDSVSDACLSKFRHLVNLARGISSFAEYRVREKQESHKNILLQLMRLVLRCSNVVATTPVVSASEIYQSFNEEARAVVFDEAATLFCSDGLLAFGNTPRPMIAIGDPMQLAPVLSTAFELLQIRRRKRSWETWADHNRMSLYPTNRFAGFAQISWLSWFIHLGWPVFHLYTQHRMAEDLFDLSLNNVYTSLIPHFKYSPLCRITNFPIGIDVEDYLQQKYHIPAPASNTLAPVFFNCRGCPIRKYPDSESRLNPRQADLIADLLVDMIRHLKLSPADIAVLTPYRANFRSIGKRFKREPELCDVVCSTFDTFQGREAQIVVLALCVTEESGPLFVGNPRSLNVALTRQRSGLLIFGDMGVLNYKCNKDASTDFIGADSGQKFNLRMFRDVLKALRDSRRVVQLQGKPGVDRDAFWNGMEGKKK</sequence>
<dbReference type="InterPro" id="IPR027417">
    <property type="entry name" value="P-loop_NTPase"/>
</dbReference>
<dbReference type="RefSeq" id="XP_046041670.1">
    <property type="nucleotide sequence ID" value="XM_046197470.1"/>
</dbReference>
<reference evidence="8" key="1">
    <citation type="journal article" date="2021" name="Nat. Commun.">
        <title>Genetic determinants of endophytism in the Arabidopsis root mycobiome.</title>
        <authorList>
            <person name="Mesny F."/>
            <person name="Miyauchi S."/>
            <person name="Thiergart T."/>
            <person name="Pickel B."/>
            <person name="Atanasova L."/>
            <person name="Karlsson M."/>
            <person name="Huettel B."/>
            <person name="Barry K.W."/>
            <person name="Haridas S."/>
            <person name="Chen C."/>
            <person name="Bauer D."/>
            <person name="Andreopoulos W."/>
            <person name="Pangilinan J."/>
            <person name="LaButti K."/>
            <person name="Riley R."/>
            <person name="Lipzen A."/>
            <person name="Clum A."/>
            <person name="Drula E."/>
            <person name="Henrissat B."/>
            <person name="Kohler A."/>
            <person name="Grigoriev I.V."/>
            <person name="Martin F.M."/>
            <person name="Hacquard S."/>
        </authorList>
    </citation>
    <scope>NUCLEOTIDE SEQUENCE</scope>
    <source>
        <strain evidence="8">MPI-CAGE-AT-0023</strain>
    </source>
</reference>